<dbReference type="Proteomes" id="UP001469553">
    <property type="component" value="Unassembled WGS sequence"/>
</dbReference>
<name>A0ABV0XMD1_9TELE</name>
<dbReference type="EMBL" id="JAHRIP010009504">
    <property type="protein sequence ID" value="MEQ2282628.1"/>
    <property type="molecule type" value="Genomic_DNA"/>
</dbReference>
<reference evidence="1 2" key="1">
    <citation type="submission" date="2021-06" db="EMBL/GenBank/DDBJ databases">
        <authorList>
            <person name="Palmer J.M."/>
        </authorList>
    </citation>
    <scope>NUCLEOTIDE SEQUENCE [LARGE SCALE GENOMIC DNA]</scope>
    <source>
        <strain evidence="1 2">AS_MEX2019</strain>
        <tissue evidence="1">Muscle</tissue>
    </source>
</reference>
<sequence>MPAFHSAGGNMRERERNFAGKTFTASAEWTFSYSHTDTINLCVSCSLPHQESIEDIYTHTSKHSEASRMCFSLSSAASSLPWRQNSHLNIFIIRQSQKFFQKGHPFMPSNPPAYSFFRCISG</sequence>
<protein>
    <submittedName>
        <fullName evidence="1">Uncharacterized protein</fullName>
    </submittedName>
</protein>
<accession>A0ABV0XMD1</accession>
<evidence type="ECO:0000313" key="2">
    <source>
        <dbReference type="Proteomes" id="UP001469553"/>
    </source>
</evidence>
<organism evidence="1 2">
    <name type="scientific">Ameca splendens</name>
    <dbReference type="NCBI Taxonomy" id="208324"/>
    <lineage>
        <taxon>Eukaryota</taxon>
        <taxon>Metazoa</taxon>
        <taxon>Chordata</taxon>
        <taxon>Craniata</taxon>
        <taxon>Vertebrata</taxon>
        <taxon>Euteleostomi</taxon>
        <taxon>Actinopterygii</taxon>
        <taxon>Neopterygii</taxon>
        <taxon>Teleostei</taxon>
        <taxon>Neoteleostei</taxon>
        <taxon>Acanthomorphata</taxon>
        <taxon>Ovalentaria</taxon>
        <taxon>Atherinomorphae</taxon>
        <taxon>Cyprinodontiformes</taxon>
        <taxon>Goodeidae</taxon>
        <taxon>Ameca</taxon>
    </lineage>
</organism>
<keyword evidence="2" id="KW-1185">Reference proteome</keyword>
<comment type="caution">
    <text evidence="1">The sequence shown here is derived from an EMBL/GenBank/DDBJ whole genome shotgun (WGS) entry which is preliminary data.</text>
</comment>
<evidence type="ECO:0000313" key="1">
    <source>
        <dbReference type="EMBL" id="MEQ2282628.1"/>
    </source>
</evidence>
<proteinExistence type="predicted"/>
<gene>
    <name evidence="1" type="ORF">AMECASPLE_002691</name>
</gene>